<sequence length="441" mass="48147">MNLYLGIDFGTSGARAIAIDAEGVIHATARFEYSIRDISTWEAALFSLLEQMPLEVRQGLQAIAVDATSATVLVTDAKGQPVSQPHIYSDACDAQIVALVKTFAPQGHTVLSATSSLAKLVQAIAQLADGDRAKNLLNAPYYFLHQADWLSFLLHGELGISDYHNALKLGYDVAQLCYPDWLTYWLESEFNRCQIEVQLPKVFVPGKAIARLKPELAQKFGIHPHCWICAGTTDSTAAFFASAGSSVPTVGAAVTSLGSTLVVKICSQVRLDDPRYGLYSHRLDTDREILWLVGGGSNTGGAVLKQFFSDRELQEFSDRIPASQPSHLDYYPLPSKGERFPIYDPDLLPRLTPRPDDPVEFLHGLLESMAKIEARGYELLRSLGASPIAQIYTAGGGAKNAAWTDIRRRHLAVPLVPAIQTEAAYGTALLAQQNILHPQSM</sequence>
<feature type="domain" description="Carbohydrate kinase FGGY C-terminal" evidence="5">
    <location>
        <begin position="273"/>
        <end position="431"/>
    </location>
</feature>
<evidence type="ECO:0000259" key="5">
    <source>
        <dbReference type="Pfam" id="PF02782"/>
    </source>
</evidence>
<dbReference type="Pfam" id="PF00370">
    <property type="entry name" value="FGGY_N"/>
    <property type="match status" value="1"/>
</dbReference>
<feature type="domain" description="Carbohydrate kinase FGGY N-terminal" evidence="4">
    <location>
        <begin position="3"/>
        <end position="240"/>
    </location>
</feature>
<reference evidence="6" key="1">
    <citation type="submission" date="2024-01" db="EMBL/GenBank/DDBJ databases">
        <title>Bank of Algae and Cyanobacteria of the Azores (BACA) strain genomes.</title>
        <authorList>
            <person name="Luz R."/>
            <person name="Cordeiro R."/>
            <person name="Fonseca A."/>
            <person name="Goncalves V."/>
        </authorList>
    </citation>
    <scope>NUCLEOTIDE SEQUENCE</scope>
    <source>
        <strain evidence="6">BACA0141</strain>
    </source>
</reference>
<dbReference type="PANTHER" id="PTHR10196">
    <property type="entry name" value="SUGAR KINASE"/>
    <property type="match status" value="1"/>
</dbReference>
<dbReference type="Pfam" id="PF02782">
    <property type="entry name" value="FGGY_C"/>
    <property type="match status" value="1"/>
</dbReference>
<dbReference type="InterPro" id="IPR018484">
    <property type="entry name" value="FGGY_N"/>
</dbReference>
<dbReference type="GO" id="GO:0019150">
    <property type="term" value="F:D-ribulokinase activity"/>
    <property type="evidence" value="ECO:0007669"/>
    <property type="project" value="TreeGrafter"/>
</dbReference>
<dbReference type="InterPro" id="IPR018485">
    <property type="entry name" value="FGGY_C"/>
</dbReference>
<dbReference type="PANTHER" id="PTHR10196:SF80">
    <property type="entry name" value="D-RIBULOSE KINASE"/>
    <property type="match status" value="1"/>
</dbReference>
<dbReference type="GO" id="GO:0005997">
    <property type="term" value="P:xylulose metabolic process"/>
    <property type="evidence" value="ECO:0007669"/>
    <property type="project" value="TreeGrafter"/>
</dbReference>
<keyword evidence="2" id="KW-0808">Transferase</keyword>
<protein>
    <submittedName>
        <fullName evidence="6">FGGY-family carbohydrate kinase</fullName>
    </submittedName>
</protein>
<comment type="similarity">
    <text evidence="1">Belongs to the FGGY kinase family.</text>
</comment>
<comment type="caution">
    <text evidence="6">The sequence shown here is derived from an EMBL/GenBank/DDBJ whole genome shotgun (WGS) entry which is preliminary data.</text>
</comment>
<evidence type="ECO:0000256" key="2">
    <source>
        <dbReference type="ARBA" id="ARBA00022679"/>
    </source>
</evidence>
<keyword evidence="3 6" id="KW-0418">Kinase</keyword>
<evidence type="ECO:0000259" key="4">
    <source>
        <dbReference type="Pfam" id="PF00370"/>
    </source>
</evidence>
<dbReference type="Gene3D" id="3.30.420.40">
    <property type="match status" value="2"/>
</dbReference>
<dbReference type="EMBL" id="JAZBJZ010000031">
    <property type="protein sequence ID" value="MEE3717065.1"/>
    <property type="molecule type" value="Genomic_DNA"/>
</dbReference>
<dbReference type="Proteomes" id="UP001333818">
    <property type="component" value="Unassembled WGS sequence"/>
</dbReference>
<dbReference type="AlphaFoldDB" id="A0AAW9PS52"/>
<dbReference type="SUPFAM" id="SSF53067">
    <property type="entry name" value="Actin-like ATPase domain"/>
    <property type="match status" value="2"/>
</dbReference>
<dbReference type="InterPro" id="IPR043129">
    <property type="entry name" value="ATPase_NBD"/>
</dbReference>
<evidence type="ECO:0000313" key="6">
    <source>
        <dbReference type="EMBL" id="MEE3717065.1"/>
    </source>
</evidence>
<dbReference type="GO" id="GO:0005829">
    <property type="term" value="C:cytosol"/>
    <property type="evidence" value="ECO:0007669"/>
    <property type="project" value="TreeGrafter"/>
</dbReference>
<proteinExistence type="inferred from homology"/>
<dbReference type="CDD" id="cd07783">
    <property type="entry name" value="ASKHA_NBD_FGGY_SePSK_AtXK1-like"/>
    <property type="match status" value="1"/>
</dbReference>
<name>A0AAW9PS52_9CYAN</name>
<evidence type="ECO:0000256" key="3">
    <source>
        <dbReference type="ARBA" id="ARBA00022777"/>
    </source>
</evidence>
<organism evidence="6 7">
    <name type="scientific">Tumidithrix elongata BACA0141</name>
    <dbReference type="NCBI Taxonomy" id="2716417"/>
    <lineage>
        <taxon>Bacteria</taxon>
        <taxon>Bacillati</taxon>
        <taxon>Cyanobacteriota</taxon>
        <taxon>Cyanophyceae</taxon>
        <taxon>Pseudanabaenales</taxon>
        <taxon>Pseudanabaenaceae</taxon>
        <taxon>Tumidithrix</taxon>
        <taxon>Tumidithrix elongata</taxon>
    </lineage>
</organism>
<gene>
    <name evidence="6" type="ORF">V2H45_09940</name>
</gene>
<dbReference type="RefSeq" id="WP_330483494.1">
    <property type="nucleotide sequence ID" value="NZ_JAZBJZ010000031.1"/>
</dbReference>
<evidence type="ECO:0000256" key="1">
    <source>
        <dbReference type="ARBA" id="ARBA00009156"/>
    </source>
</evidence>
<dbReference type="GO" id="GO:0004856">
    <property type="term" value="F:D-xylulokinase activity"/>
    <property type="evidence" value="ECO:0007669"/>
    <property type="project" value="TreeGrafter"/>
</dbReference>
<accession>A0AAW9PS52</accession>
<keyword evidence="7" id="KW-1185">Reference proteome</keyword>
<evidence type="ECO:0000313" key="7">
    <source>
        <dbReference type="Proteomes" id="UP001333818"/>
    </source>
</evidence>